<proteinExistence type="predicted"/>
<dbReference type="AlphaFoldDB" id="A0A2J6QI07"/>
<evidence type="ECO:0000313" key="3">
    <source>
        <dbReference type="Proteomes" id="UP000235672"/>
    </source>
</evidence>
<organism evidence="2 3">
    <name type="scientific">Hyaloscypha hepaticicola</name>
    <dbReference type="NCBI Taxonomy" id="2082293"/>
    <lineage>
        <taxon>Eukaryota</taxon>
        <taxon>Fungi</taxon>
        <taxon>Dikarya</taxon>
        <taxon>Ascomycota</taxon>
        <taxon>Pezizomycotina</taxon>
        <taxon>Leotiomycetes</taxon>
        <taxon>Helotiales</taxon>
        <taxon>Hyaloscyphaceae</taxon>
        <taxon>Hyaloscypha</taxon>
    </lineage>
</organism>
<dbReference type="EMBL" id="KZ613469">
    <property type="protein sequence ID" value="PMD25894.1"/>
    <property type="molecule type" value="Genomic_DNA"/>
</dbReference>
<evidence type="ECO:0000256" key="1">
    <source>
        <dbReference type="SAM" id="SignalP"/>
    </source>
</evidence>
<gene>
    <name evidence="2" type="ORF">NA56DRAFT_388734</name>
</gene>
<feature type="signal peptide" evidence="1">
    <location>
        <begin position="1"/>
        <end position="18"/>
    </location>
</feature>
<evidence type="ECO:0000313" key="2">
    <source>
        <dbReference type="EMBL" id="PMD25894.1"/>
    </source>
</evidence>
<dbReference type="Proteomes" id="UP000235672">
    <property type="component" value="Unassembled WGS sequence"/>
</dbReference>
<name>A0A2J6QI07_9HELO</name>
<evidence type="ECO:0008006" key="4">
    <source>
        <dbReference type="Google" id="ProtNLM"/>
    </source>
</evidence>
<accession>A0A2J6QI07</accession>
<protein>
    <recommendedName>
        <fullName evidence="4">Ubiquitin 3 binding protein But2 C-terminal domain-containing protein</fullName>
    </recommendedName>
</protein>
<dbReference type="OrthoDB" id="3515453at2759"/>
<keyword evidence="3" id="KW-1185">Reference proteome</keyword>
<keyword evidence="1" id="KW-0732">Signal</keyword>
<reference evidence="2 3" key="1">
    <citation type="submission" date="2016-05" db="EMBL/GenBank/DDBJ databases">
        <title>A degradative enzymes factory behind the ericoid mycorrhizal symbiosis.</title>
        <authorList>
            <consortium name="DOE Joint Genome Institute"/>
            <person name="Martino E."/>
            <person name="Morin E."/>
            <person name="Grelet G."/>
            <person name="Kuo A."/>
            <person name="Kohler A."/>
            <person name="Daghino S."/>
            <person name="Barry K."/>
            <person name="Choi C."/>
            <person name="Cichocki N."/>
            <person name="Clum A."/>
            <person name="Copeland A."/>
            <person name="Hainaut M."/>
            <person name="Haridas S."/>
            <person name="Labutti K."/>
            <person name="Lindquist E."/>
            <person name="Lipzen A."/>
            <person name="Khouja H.-R."/>
            <person name="Murat C."/>
            <person name="Ohm R."/>
            <person name="Olson A."/>
            <person name="Spatafora J."/>
            <person name="Veneault-Fourrey C."/>
            <person name="Henrissat B."/>
            <person name="Grigoriev I."/>
            <person name="Martin F."/>
            <person name="Perotto S."/>
        </authorList>
    </citation>
    <scope>NUCLEOTIDE SEQUENCE [LARGE SCALE GENOMIC DNA]</scope>
    <source>
        <strain evidence="2 3">UAMH 7357</strain>
    </source>
</reference>
<feature type="chain" id="PRO_5014375110" description="Ubiquitin 3 binding protein But2 C-terminal domain-containing protein" evidence="1">
    <location>
        <begin position="19"/>
        <end position="271"/>
    </location>
</feature>
<dbReference type="STRING" id="1745343.A0A2J6QI07"/>
<sequence>MLLCFLLGLWVVLQVVSGQNNSTNTTLPSTNITTPIPPPLPNVNINPVTIASSSFRLQLQSHNKTLNNSFLSALHEGAAIEALGYYHFTTPDQYNTFTLNTTTYVCTYDNGTIIPCNPSAPTNSTPPSIGVPGTLSWSLPAETSSGNGSLILEFFPQELRLVPHGVSSNMNFAVIWFPNNPDDDFLGGPAQVAFDSEGYMNMQDDLLSARDAARAPFGEPFGEPKAYYRWFVCANTWFEYYEWSHLIWVSGAGRPDWGDVCDSVKVKRVWV</sequence>